<dbReference type="Pfam" id="PF00535">
    <property type="entry name" value="Glycos_transf_2"/>
    <property type="match status" value="1"/>
</dbReference>
<dbReference type="PANTHER" id="PTHR22916">
    <property type="entry name" value="GLYCOSYLTRANSFERASE"/>
    <property type="match status" value="1"/>
</dbReference>
<keyword evidence="3" id="KW-0472">Membrane</keyword>
<evidence type="ECO:0000256" key="2">
    <source>
        <dbReference type="ARBA" id="ARBA00022679"/>
    </source>
</evidence>
<feature type="domain" description="Glycosyltransferase 2-like" evidence="4">
    <location>
        <begin position="11"/>
        <end position="182"/>
    </location>
</feature>
<accession>A0ABX4EKC0</accession>
<evidence type="ECO:0000259" key="4">
    <source>
        <dbReference type="Pfam" id="PF00535"/>
    </source>
</evidence>
<evidence type="ECO:0000313" key="6">
    <source>
        <dbReference type="Proteomes" id="UP000216189"/>
    </source>
</evidence>
<evidence type="ECO:0000256" key="1">
    <source>
        <dbReference type="ARBA" id="ARBA00022676"/>
    </source>
</evidence>
<dbReference type="CDD" id="cd00761">
    <property type="entry name" value="Glyco_tranf_GTA_type"/>
    <property type="match status" value="1"/>
</dbReference>
<dbReference type="Gene3D" id="3.90.550.10">
    <property type="entry name" value="Spore Coat Polysaccharide Biosynthesis Protein SpsA, Chain A"/>
    <property type="match status" value="1"/>
</dbReference>
<proteinExistence type="predicted"/>
<dbReference type="SUPFAM" id="SSF53448">
    <property type="entry name" value="Nucleotide-diphospho-sugar transferases"/>
    <property type="match status" value="1"/>
</dbReference>
<organism evidence="5 6">
    <name type="scientific">Segatella bryantii</name>
    <name type="common">Prevotella bryantii</name>
    <dbReference type="NCBI Taxonomy" id="77095"/>
    <lineage>
        <taxon>Bacteria</taxon>
        <taxon>Pseudomonadati</taxon>
        <taxon>Bacteroidota</taxon>
        <taxon>Bacteroidia</taxon>
        <taxon>Bacteroidales</taxon>
        <taxon>Prevotellaceae</taxon>
        <taxon>Segatella</taxon>
    </lineage>
</organism>
<comment type="caution">
    <text evidence="5">The sequence shown here is derived from an EMBL/GenBank/DDBJ whole genome shotgun (WGS) entry which is preliminary data.</text>
</comment>
<dbReference type="InterPro" id="IPR001173">
    <property type="entry name" value="Glyco_trans_2-like"/>
</dbReference>
<keyword evidence="1" id="KW-0328">Glycosyltransferase</keyword>
<dbReference type="Proteomes" id="UP000216189">
    <property type="component" value="Unassembled WGS sequence"/>
</dbReference>
<dbReference type="RefSeq" id="WP_094447949.1">
    <property type="nucleotide sequence ID" value="NZ_CP091802.1"/>
</dbReference>
<keyword evidence="6" id="KW-1185">Reference proteome</keyword>
<name>A0ABX4EKC0_SEGBR</name>
<reference evidence="5 6" key="1">
    <citation type="submission" date="2017-08" db="EMBL/GenBank/DDBJ databases">
        <title>Comparative genomics of non-oral Prevotella species.</title>
        <authorList>
            <person name="Accetto T."/>
            <person name="Nograsek B."/>
            <person name="Avgustin G."/>
        </authorList>
    </citation>
    <scope>NUCLEOTIDE SEQUENCE [LARGE SCALE GENOMIC DNA]</scope>
    <source>
        <strain evidence="5 6">TC1-1</strain>
    </source>
</reference>
<sequence length="353" mass="41297">MSKSKENPKVSIIVPIYNVEKYLDRCMSTLVNQTLIDIEIIMVDDGSPDNCPQMCDEWAKKDSRIKVIHKKNEGLGFARNAGLDVAIGEYVAFVDSDDFTEKDAYKCLYETAKKRDADVVYAGYHWQNTEGKESVFFVLDKEWNGREIVRFLGDMMFDDNPPEKNICMSMWNAIYRRDILEKNNVRFQSEREILSEDIVFHTQFLPLCKKIVCVPKAFYHYCYNGESLTHTDFKVAKIEASQKLYETLSDLIEKYKLLELRSSVSLLFENYVRGITLKGILLSSMSLKDKYKYCNKVYNYSGWNKVFAPLKNKKIPKKEAFGVFLIKHKAFLLNYLFFIFWYKILGKSKFDNI</sequence>
<keyword evidence="2" id="KW-0808">Transferase</keyword>
<keyword evidence="3" id="KW-1133">Transmembrane helix</keyword>
<dbReference type="PANTHER" id="PTHR22916:SF51">
    <property type="entry name" value="GLYCOSYLTRANSFERASE EPSH-RELATED"/>
    <property type="match status" value="1"/>
</dbReference>
<evidence type="ECO:0000313" key="5">
    <source>
        <dbReference type="EMBL" id="OYP57135.1"/>
    </source>
</evidence>
<evidence type="ECO:0000256" key="3">
    <source>
        <dbReference type="SAM" id="Phobius"/>
    </source>
</evidence>
<keyword evidence="3" id="KW-0812">Transmembrane</keyword>
<feature type="transmembrane region" description="Helical" evidence="3">
    <location>
        <begin position="320"/>
        <end position="342"/>
    </location>
</feature>
<protein>
    <recommendedName>
        <fullName evidence="4">Glycosyltransferase 2-like domain-containing protein</fullName>
    </recommendedName>
</protein>
<dbReference type="EMBL" id="NPJF01000009">
    <property type="protein sequence ID" value="OYP57135.1"/>
    <property type="molecule type" value="Genomic_DNA"/>
</dbReference>
<gene>
    <name evidence="5" type="ORF">CIK91_00850</name>
</gene>
<dbReference type="InterPro" id="IPR029044">
    <property type="entry name" value="Nucleotide-diphossugar_trans"/>
</dbReference>